<evidence type="ECO:0000256" key="5">
    <source>
        <dbReference type="ARBA" id="ARBA00023027"/>
    </source>
</evidence>
<feature type="non-terminal residue" evidence="7">
    <location>
        <position position="193"/>
    </location>
</feature>
<keyword evidence="3" id="KW-0808">Transferase</keyword>
<sequence length="193" mass="21427">MAATVMESNILLVQTDNYPVGQWNGKGTTPNLQSIVLGRCHDYTEIVNPSVGKKNCSEIWEAFLKAFVSKDPCSILPADYELYINLTFHDIPSSKSLFWENNKLLVHRYSDKTKRFMPLGDTLTGWLVDTLNWCGLASNPGLDYGSCPTTTDCENNPQESFWRIASVNYARHSSGDVQIMLNGSTPGGAFPVP</sequence>
<organism evidence="7 8">
    <name type="scientific">Hymenochirus boettgeri</name>
    <name type="common">Congo dwarf clawed frog</name>
    <dbReference type="NCBI Taxonomy" id="247094"/>
    <lineage>
        <taxon>Eukaryota</taxon>
        <taxon>Metazoa</taxon>
        <taxon>Chordata</taxon>
        <taxon>Craniata</taxon>
        <taxon>Vertebrata</taxon>
        <taxon>Euteleostomi</taxon>
        <taxon>Amphibia</taxon>
        <taxon>Batrachia</taxon>
        <taxon>Anura</taxon>
        <taxon>Pipoidea</taxon>
        <taxon>Pipidae</taxon>
        <taxon>Pipinae</taxon>
        <taxon>Hymenochirus</taxon>
    </lineage>
</organism>
<evidence type="ECO:0000313" key="7">
    <source>
        <dbReference type="EMBL" id="KAG8453522.1"/>
    </source>
</evidence>
<dbReference type="InterPro" id="IPR003193">
    <property type="entry name" value="ADP-ribosyl_cyclase"/>
</dbReference>
<proteinExistence type="inferred from homology"/>
<name>A0A8T2KAU8_9PIPI</name>
<evidence type="ECO:0000313" key="8">
    <source>
        <dbReference type="Proteomes" id="UP000812440"/>
    </source>
</evidence>
<dbReference type="EC" id="3.2.2.6" evidence="2"/>
<accession>A0A8T2KAU8</accession>
<gene>
    <name evidence="7" type="ORF">GDO86_000231</name>
</gene>
<dbReference type="GO" id="GO:0016740">
    <property type="term" value="F:transferase activity"/>
    <property type="evidence" value="ECO:0007669"/>
    <property type="project" value="UniProtKB-KW"/>
</dbReference>
<comment type="caution">
    <text evidence="7">The sequence shown here is derived from an EMBL/GenBank/DDBJ whole genome shotgun (WGS) entry which is preliminary data.</text>
</comment>
<dbReference type="GO" id="GO:0030890">
    <property type="term" value="P:positive regulation of B cell proliferation"/>
    <property type="evidence" value="ECO:0007669"/>
    <property type="project" value="TreeGrafter"/>
</dbReference>
<keyword evidence="6" id="KW-1015">Disulfide bond</keyword>
<dbReference type="OrthoDB" id="9944984at2759"/>
<dbReference type="Proteomes" id="UP000812440">
    <property type="component" value="Chromosome 1"/>
</dbReference>
<dbReference type="SUPFAM" id="SSF52309">
    <property type="entry name" value="N-(deoxy)ribosyltransferase-like"/>
    <property type="match status" value="1"/>
</dbReference>
<dbReference type="Gene3D" id="1.20.82.10">
    <property type="entry name" value="ADP Ribosyl Cyclase, Chain A, domain 1"/>
    <property type="match status" value="1"/>
</dbReference>
<dbReference type="GO" id="GO:0016849">
    <property type="term" value="F:phosphorus-oxygen lyase activity"/>
    <property type="evidence" value="ECO:0007669"/>
    <property type="project" value="TreeGrafter"/>
</dbReference>
<keyword evidence="5" id="KW-0520">NAD</keyword>
<evidence type="ECO:0000256" key="2">
    <source>
        <dbReference type="ARBA" id="ARBA00011982"/>
    </source>
</evidence>
<dbReference type="AlphaFoldDB" id="A0A8T2KAU8"/>
<dbReference type="GO" id="GO:0005886">
    <property type="term" value="C:plasma membrane"/>
    <property type="evidence" value="ECO:0007669"/>
    <property type="project" value="TreeGrafter"/>
</dbReference>
<keyword evidence="4" id="KW-0378">Hydrolase</keyword>
<protein>
    <recommendedName>
        <fullName evidence="2">ADP-ribosyl cyclase/cyclic ADP-ribose hydrolase</fullName>
        <ecNumber evidence="2">3.2.2.6</ecNumber>
    </recommendedName>
</protein>
<evidence type="ECO:0000256" key="1">
    <source>
        <dbReference type="ARBA" id="ARBA00005406"/>
    </source>
</evidence>
<dbReference type="GO" id="GO:0061809">
    <property type="term" value="F:NAD+ nucleosidase activity, cyclic ADP-ribose generating"/>
    <property type="evidence" value="ECO:0007669"/>
    <property type="project" value="UniProtKB-EC"/>
</dbReference>
<reference evidence="7" key="1">
    <citation type="thesis" date="2020" institute="ProQuest LLC" country="789 East Eisenhower Parkway, Ann Arbor, MI, USA">
        <title>Comparative Genomics and Chromosome Evolution.</title>
        <authorList>
            <person name="Mudd A.B."/>
        </authorList>
    </citation>
    <scope>NUCLEOTIDE SEQUENCE</scope>
    <source>
        <strain evidence="7">Female2</strain>
        <tissue evidence="7">Blood</tissue>
    </source>
</reference>
<keyword evidence="8" id="KW-1185">Reference proteome</keyword>
<dbReference type="Pfam" id="PF02267">
    <property type="entry name" value="Rib_hydrolayse"/>
    <property type="match status" value="1"/>
</dbReference>
<dbReference type="EMBL" id="JAACNH010000001">
    <property type="protein sequence ID" value="KAG8453522.1"/>
    <property type="molecule type" value="Genomic_DNA"/>
</dbReference>
<evidence type="ECO:0000256" key="4">
    <source>
        <dbReference type="ARBA" id="ARBA00022801"/>
    </source>
</evidence>
<comment type="similarity">
    <text evidence="1">Belongs to the ADP-ribosyl cyclase family.</text>
</comment>
<evidence type="ECO:0000256" key="6">
    <source>
        <dbReference type="ARBA" id="ARBA00023157"/>
    </source>
</evidence>
<dbReference type="PANTHER" id="PTHR10912:SF4">
    <property type="entry name" value="ADP-RIBOSYL CYCLASE_CYCLIC ADP-RIBOSE HYDROLASE 2"/>
    <property type="match status" value="1"/>
</dbReference>
<dbReference type="PANTHER" id="PTHR10912">
    <property type="entry name" value="ADP-RIBOSYL CYCLASE"/>
    <property type="match status" value="1"/>
</dbReference>
<evidence type="ECO:0000256" key="3">
    <source>
        <dbReference type="ARBA" id="ARBA00022679"/>
    </source>
</evidence>